<evidence type="ECO:0000256" key="1">
    <source>
        <dbReference type="SAM" id="MobiDB-lite"/>
    </source>
</evidence>
<gene>
    <name evidence="2" type="ORF">V6R90_09145</name>
</gene>
<accession>A0ABV1NY56</accession>
<feature type="region of interest" description="Disordered" evidence="1">
    <location>
        <begin position="1"/>
        <end position="34"/>
    </location>
</feature>
<protein>
    <submittedName>
        <fullName evidence="2">Uncharacterized protein</fullName>
    </submittedName>
</protein>
<dbReference type="RefSeq" id="WP_349804457.1">
    <property type="nucleotide sequence ID" value="NZ_JBEGDP010000008.1"/>
</dbReference>
<name>A0ABV1NY56_9ACTN</name>
<proteinExistence type="predicted"/>
<organism evidence="2 3">
    <name type="scientific">Nocardioides kribbensis</name>
    <dbReference type="NCBI Taxonomy" id="305517"/>
    <lineage>
        <taxon>Bacteria</taxon>
        <taxon>Bacillati</taxon>
        <taxon>Actinomycetota</taxon>
        <taxon>Actinomycetes</taxon>
        <taxon>Propionibacteriales</taxon>
        <taxon>Nocardioidaceae</taxon>
        <taxon>Nocardioides</taxon>
    </lineage>
</organism>
<comment type="caution">
    <text evidence="2">The sequence shown here is derived from an EMBL/GenBank/DDBJ whole genome shotgun (WGS) entry which is preliminary data.</text>
</comment>
<dbReference type="EMBL" id="JBEGDP010000008">
    <property type="protein sequence ID" value="MEQ7847441.1"/>
    <property type="molecule type" value="Genomic_DNA"/>
</dbReference>
<evidence type="ECO:0000313" key="2">
    <source>
        <dbReference type="EMBL" id="MEQ7847441.1"/>
    </source>
</evidence>
<sequence length="49" mass="5344">MTNAANDGWRDVCAGQSHFSSKVNDDPRQPEPGRMLPLVLLSRAAIASY</sequence>
<keyword evidence="3" id="KW-1185">Reference proteome</keyword>
<evidence type="ECO:0000313" key="3">
    <source>
        <dbReference type="Proteomes" id="UP001482520"/>
    </source>
</evidence>
<dbReference type="Proteomes" id="UP001482520">
    <property type="component" value="Unassembled WGS sequence"/>
</dbReference>
<reference evidence="2 3" key="1">
    <citation type="submission" date="2024-02" db="EMBL/GenBank/DDBJ databases">
        <title>Full genome sequence of Nocardioides kribbensis.</title>
        <authorList>
            <person name="Poletto B.L."/>
            <person name="Silva G."/>
            <person name="Galante D."/>
            <person name="Campos K.R."/>
            <person name="Santos M.B.N."/>
            <person name="Sacchi C.T."/>
        </authorList>
    </citation>
    <scope>NUCLEOTIDE SEQUENCE [LARGE SCALE GENOMIC DNA]</scope>
    <source>
        <strain evidence="2 3">O4R</strain>
    </source>
</reference>